<dbReference type="PANTHER" id="PTHR11078">
    <property type="entry name" value="N UTILIZATION SUBSTANCE PROTEIN B-RELATED"/>
    <property type="match status" value="1"/>
</dbReference>
<dbReference type="HAMAP" id="MF_00073">
    <property type="entry name" value="NusB"/>
    <property type="match status" value="1"/>
</dbReference>
<evidence type="ECO:0000256" key="1">
    <source>
        <dbReference type="ARBA" id="ARBA00005952"/>
    </source>
</evidence>
<protein>
    <recommendedName>
        <fullName evidence="6">Transcription antitermination protein NusB</fullName>
    </recommendedName>
    <alternativeName>
        <fullName evidence="6">Antitermination factor NusB</fullName>
    </alternativeName>
</protein>
<dbReference type="GO" id="GO:0006353">
    <property type="term" value="P:DNA-templated transcription termination"/>
    <property type="evidence" value="ECO:0007669"/>
    <property type="project" value="UniProtKB-UniRule"/>
</dbReference>
<dbReference type="Proteomes" id="UP000466848">
    <property type="component" value="Chromosome"/>
</dbReference>
<keyword evidence="2 6" id="KW-0889">Transcription antitermination</keyword>
<evidence type="ECO:0000256" key="5">
    <source>
        <dbReference type="ARBA" id="ARBA00023163"/>
    </source>
</evidence>
<evidence type="ECO:0000313" key="9">
    <source>
        <dbReference type="Proteomes" id="UP000466848"/>
    </source>
</evidence>
<dbReference type="SUPFAM" id="SSF48013">
    <property type="entry name" value="NusB-like"/>
    <property type="match status" value="1"/>
</dbReference>
<accession>A0A858BZA0</accession>
<evidence type="ECO:0000259" key="7">
    <source>
        <dbReference type="Pfam" id="PF01029"/>
    </source>
</evidence>
<dbReference type="KEGG" id="abut:Ami103574_08725"/>
<dbReference type="GO" id="GO:0003723">
    <property type="term" value="F:RNA binding"/>
    <property type="evidence" value="ECO:0007669"/>
    <property type="project" value="UniProtKB-UniRule"/>
</dbReference>
<keyword evidence="4 6" id="KW-0805">Transcription regulation</keyword>
<dbReference type="InterPro" id="IPR035926">
    <property type="entry name" value="NusB-like_sf"/>
</dbReference>
<reference evidence="8 9" key="1">
    <citation type="submission" date="2020-02" db="EMBL/GenBank/DDBJ databases">
        <authorList>
            <person name="Kim Y.B."/>
            <person name="Roh S.W."/>
        </authorList>
    </citation>
    <scope>NUCLEOTIDE SEQUENCE [LARGE SCALE GENOMIC DNA]</scope>
    <source>
        <strain evidence="8 9">DSM 103574</strain>
    </source>
</reference>
<feature type="domain" description="NusB/RsmB/TIM44" evidence="7">
    <location>
        <begin position="5"/>
        <end position="130"/>
    </location>
</feature>
<dbReference type="GO" id="GO:0031564">
    <property type="term" value="P:transcription antitermination"/>
    <property type="evidence" value="ECO:0007669"/>
    <property type="project" value="UniProtKB-KW"/>
</dbReference>
<dbReference type="GO" id="GO:0005829">
    <property type="term" value="C:cytosol"/>
    <property type="evidence" value="ECO:0007669"/>
    <property type="project" value="TreeGrafter"/>
</dbReference>
<dbReference type="PANTHER" id="PTHR11078:SF3">
    <property type="entry name" value="ANTITERMINATION NUSB DOMAIN-CONTAINING PROTEIN"/>
    <property type="match status" value="1"/>
</dbReference>
<keyword evidence="5 6" id="KW-0804">Transcription</keyword>
<comment type="function">
    <text evidence="6">Involved in transcription antitermination. Required for transcription of ribosomal RNA (rRNA) genes. Binds specifically to the boxA antiterminator sequence of the ribosomal RNA (rrn) operons.</text>
</comment>
<keyword evidence="9" id="KW-1185">Reference proteome</keyword>
<comment type="similarity">
    <text evidence="1 6">Belongs to the NusB family.</text>
</comment>
<gene>
    <name evidence="6 8" type="primary">nusB</name>
    <name evidence="8" type="ORF">Ami103574_08725</name>
</gene>
<dbReference type="EMBL" id="CP048649">
    <property type="protein sequence ID" value="QIB69406.1"/>
    <property type="molecule type" value="Genomic_DNA"/>
</dbReference>
<dbReference type="InterPro" id="IPR006027">
    <property type="entry name" value="NusB_RsmB_TIM44"/>
</dbReference>
<evidence type="ECO:0000256" key="6">
    <source>
        <dbReference type="HAMAP-Rule" id="MF_00073"/>
    </source>
</evidence>
<dbReference type="Pfam" id="PF01029">
    <property type="entry name" value="NusB"/>
    <property type="match status" value="1"/>
</dbReference>
<evidence type="ECO:0000256" key="4">
    <source>
        <dbReference type="ARBA" id="ARBA00023015"/>
    </source>
</evidence>
<name>A0A858BZA0_9FIRM</name>
<dbReference type="InterPro" id="IPR011605">
    <property type="entry name" value="NusB_fam"/>
</dbReference>
<evidence type="ECO:0000313" key="8">
    <source>
        <dbReference type="EMBL" id="QIB69406.1"/>
    </source>
</evidence>
<dbReference type="RefSeq" id="WP_163066639.1">
    <property type="nucleotide sequence ID" value="NZ_CP048649.1"/>
</dbReference>
<organism evidence="8 9">
    <name type="scientific">Aminipila butyrica</name>
    <dbReference type="NCBI Taxonomy" id="433296"/>
    <lineage>
        <taxon>Bacteria</taxon>
        <taxon>Bacillati</taxon>
        <taxon>Bacillota</taxon>
        <taxon>Clostridia</taxon>
        <taxon>Peptostreptococcales</taxon>
        <taxon>Anaerovoracaceae</taxon>
        <taxon>Aminipila</taxon>
    </lineage>
</organism>
<sequence>MNRSEAREVMMQLLFQVDVQQEYNVEIKEKFLKDIEGINSHRPYIDGLFKQLLEHREEIDQKIGEVSANWKMSRMNKVDLAILRLSIGELLYMDKIPTSVSINEAVLLAKKFGTADSAKFINGILGHIARDLSGAE</sequence>
<evidence type="ECO:0000256" key="2">
    <source>
        <dbReference type="ARBA" id="ARBA00022814"/>
    </source>
</evidence>
<keyword evidence="3 6" id="KW-0694">RNA-binding</keyword>
<dbReference type="AlphaFoldDB" id="A0A858BZA0"/>
<dbReference type="Gene3D" id="1.10.940.10">
    <property type="entry name" value="NusB-like"/>
    <property type="match status" value="1"/>
</dbReference>
<evidence type="ECO:0000256" key="3">
    <source>
        <dbReference type="ARBA" id="ARBA00022884"/>
    </source>
</evidence>
<proteinExistence type="inferred from homology"/>
<dbReference type="NCBIfam" id="TIGR01951">
    <property type="entry name" value="nusB"/>
    <property type="match status" value="1"/>
</dbReference>